<protein>
    <submittedName>
        <fullName evidence="2">Uncharacterized protein</fullName>
    </submittedName>
</protein>
<proteinExistence type="predicted"/>
<reference evidence="2" key="1">
    <citation type="journal article" date="2005" name="Environ. Microbiol.">
        <title>Genetic and functional properties of uncultivated thermophilic crenarchaeotes from a subsurface gold mine as revealed by analysis of genome fragments.</title>
        <authorList>
            <person name="Nunoura T."/>
            <person name="Hirayama H."/>
            <person name="Takami H."/>
            <person name="Oida H."/>
            <person name="Nishi S."/>
            <person name="Shimamura S."/>
            <person name="Suzuki Y."/>
            <person name="Inagaki F."/>
            <person name="Takai K."/>
            <person name="Nealson K.H."/>
            <person name="Horikoshi K."/>
        </authorList>
    </citation>
    <scope>NUCLEOTIDE SEQUENCE</scope>
</reference>
<evidence type="ECO:0000256" key="1">
    <source>
        <dbReference type="SAM" id="MobiDB-lite"/>
    </source>
</evidence>
<evidence type="ECO:0000313" key="2">
    <source>
        <dbReference type="EMBL" id="BAL58062.1"/>
    </source>
</evidence>
<feature type="region of interest" description="Disordered" evidence="1">
    <location>
        <begin position="1"/>
        <end position="45"/>
    </location>
</feature>
<gene>
    <name evidence="2" type="ORF">HGMM_F54B02C27</name>
</gene>
<sequence>MESPASHPSSPQGGLPAPAASVSNRCRRDGRRTYGVGWNPPPPIHQARKAGFRRLRRRFPTDAAAMAAAPPSGDGIPRLASIKPAERAFYPAASVSNRCRSDGRRTYGVGWNPPPPIHQARKAGFRRLRRRFLTDAAAMAAAPMAWDRIPRLASIKPAERAFYPAASVSNRCRRDGRRASVGG</sequence>
<dbReference type="EMBL" id="AP011792">
    <property type="protein sequence ID" value="BAL58062.1"/>
    <property type="molecule type" value="Genomic_DNA"/>
</dbReference>
<feature type="compositionally biased region" description="Polar residues" evidence="1">
    <location>
        <begin position="1"/>
        <end position="12"/>
    </location>
</feature>
<reference evidence="2" key="2">
    <citation type="journal article" date="2012" name="PLoS ONE">
        <title>A Deeply Branching Thermophilic Bacterium with an Ancient Acetyl-CoA Pathway Dominates a Subsurface Ecosystem.</title>
        <authorList>
            <person name="Takami H."/>
            <person name="Noguchi H."/>
            <person name="Takaki Y."/>
            <person name="Uchiyama I."/>
            <person name="Toyoda A."/>
            <person name="Nishi S."/>
            <person name="Chee G.-J."/>
            <person name="Arai W."/>
            <person name="Nunoura T."/>
            <person name="Itoh T."/>
            <person name="Hattori M."/>
            <person name="Takai K."/>
        </authorList>
    </citation>
    <scope>NUCLEOTIDE SEQUENCE</scope>
</reference>
<name>H5SPH6_9CHLR</name>
<accession>H5SPH6</accession>
<organism evidence="2">
    <name type="scientific">uncultured Chloroflexota bacterium</name>
    <dbReference type="NCBI Taxonomy" id="166587"/>
    <lineage>
        <taxon>Bacteria</taxon>
        <taxon>Bacillati</taxon>
        <taxon>Chloroflexota</taxon>
        <taxon>environmental samples</taxon>
    </lineage>
</organism>
<dbReference type="AlphaFoldDB" id="H5SPH6"/>